<evidence type="ECO:0000256" key="1">
    <source>
        <dbReference type="SAM" id="MobiDB-lite"/>
    </source>
</evidence>
<sequence>MENTKVFHFGCITMLSRLKLLTTLGFGTKGKSWRANAPLELIHSDICGPMRTTSLSQHRYPTKPVRNKTPYEAWTGLKPSIRHFKVFGCVCYAYVPTEKRSKFEQKTWDWKENKVHNLSSNPPPASSHEENDDQSESPPSTPAGISNANLESSSPKSPPPKMRSLSEIYGFLMKGGEDKVYKLKKALYGLKQALRAWLQKCGYFNVSNEKLEKDDGANRAPSSTYRNLIGNLLRLTATRPDIMFATSVLSRFMQGPSQIHFGAAKRILRYLQGTLDYRLVYKP</sequence>
<comment type="caution">
    <text evidence="2">The sequence shown here is derived from an EMBL/GenBank/DDBJ whole genome shotgun (WGS) entry which is preliminary data.</text>
</comment>
<dbReference type="AlphaFoldDB" id="A0AAE2BLU5"/>
<reference evidence="2" key="2">
    <citation type="journal article" date="2024" name="Plant">
        <title>Genomic evolution and insights into agronomic trait innovations of Sesamum species.</title>
        <authorList>
            <person name="Miao H."/>
            <person name="Wang L."/>
            <person name="Qu L."/>
            <person name="Liu H."/>
            <person name="Sun Y."/>
            <person name="Le M."/>
            <person name="Wang Q."/>
            <person name="Wei S."/>
            <person name="Zheng Y."/>
            <person name="Lin W."/>
            <person name="Duan Y."/>
            <person name="Cao H."/>
            <person name="Xiong S."/>
            <person name="Wang X."/>
            <person name="Wei L."/>
            <person name="Li C."/>
            <person name="Ma Q."/>
            <person name="Ju M."/>
            <person name="Zhao R."/>
            <person name="Li G."/>
            <person name="Mu C."/>
            <person name="Tian Q."/>
            <person name="Mei H."/>
            <person name="Zhang T."/>
            <person name="Gao T."/>
            <person name="Zhang H."/>
        </authorList>
    </citation>
    <scope>NUCLEOTIDE SEQUENCE</scope>
    <source>
        <strain evidence="2">K16</strain>
    </source>
</reference>
<dbReference type="Proteomes" id="UP001289374">
    <property type="component" value="Unassembled WGS sequence"/>
</dbReference>
<feature type="region of interest" description="Disordered" evidence="1">
    <location>
        <begin position="114"/>
        <end position="162"/>
    </location>
</feature>
<name>A0AAE2BLU5_9LAMI</name>
<accession>A0AAE2BLU5</accession>
<dbReference type="PANTHER" id="PTHR11439">
    <property type="entry name" value="GAG-POL-RELATED RETROTRANSPOSON"/>
    <property type="match status" value="1"/>
</dbReference>
<evidence type="ECO:0000313" key="2">
    <source>
        <dbReference type="EMBL" id="KAK4390124.1"/>
    </source>
</evidence>
<dbReference type="EMBL" id="JACGWL010000012">
    <property type="protein sequence ID" value="KAK4390124.1"/>
    <property type="molecule type" value="Genomic_DNA"/>
</dbReference>
<dbReference type="PANTHER" id="PTHR11439:SF502">
    <property type="entry name" value="SECRETED RXLR EFFECTOR PROTEIN 161-LIKE"/>
    <property type="match status" value="1"/>
</dbReference>
<gene>
    <name evidence="2" type="ORF">Sango_2075700</name>
</gene>
<reference evidence="2" key="1">
    <citation type="submission" date="2020-06" db="EMBL/GenBank/DDBJ databases">
        <authorList>
            <person name="Li T."/>
            <person name="Hu X."/>
            <person name="Zhang T."/>
            <person name="Song X."/>
            <person name="Zhang H."/>
            <person name="Dai N."/>
            <person name="Sheng W."/>
            <person name="Hou X."/>
            <person name="Wei L."/>
        </authorList>
    </citation>
    <scope>NUCLEOTIDE SEQUENCE</scope>
    <source>
        <strain evidence="2">K16</strain>
        <tissue evidence="2">Leaf</tissue>
    </source>
</reference>
<evidence type="ECO:0000313" key="3">
    <source>
        <dbReference type="Proteomes" id="UP001289374"/>
    </source>
</evidence>
<protein>
    <submittedName>
        <fullName evidence="2">Retrovirus-related Pol polyprotein from transposon RE2</fullName>
    </submittedName>
</protein>
<proteinExistence type="predicted"/>
<keyword evidence="3" id="KW-1185">Reference proteome</keyword>
<organism evidence="2 3">
    <name type="scientific">Sesamum angolense</name>
    <dbReference type="NCBI Taxonomy" id="2727404"/>
    <lineage>
        <taxon>Eukaryota</taxon>
        <taxon>Viridiplantae</taxon>
        <taxon>Streptophyta</taxon>
        <taxon>Embryophyta</taxon>
        <taxon>Tracheophyta</taxon>
        <taxon>Spermatophyta</taxon>
        <taxon>Magnoliopsida</taxon>
        <taxon>eudicotyledons</taxon>
        <taxon>Gunneridae</taxon>
        <taxon>Pentapetalae</taxon>
        <taxon>asterids</taxon>
        <taxon>lamiids</taxon>
        <taxon>Lamiales</taxon>
        <taxon>Pedaliaceae</taxon>
        <taxon>Sesamum</taxon>
    </lineage>
</organism>